<dbReference type="InterPro" id="IPR012337">
    <property type="entry name" value="RNaseH-like_sf"/>
</dbReference>
<proteinExistence type="predicted"/>
<dbReference type="GO" id="GO:0003676">
    <property type="term" value="F:nucleic acid binding"/>
    <property type="evidence" value="ECO:0007669"/>
    <property type="project" value="InterPro"/>
</dbReference>
<evidence type="ECO:0000313" key="2">
    <source>
        <dbReference type="Proteomes" id="UP000469890"/>
    </source>
</evidence>
<reference evidence="1 2" key="1">
    <citation type="submission" date="2019-09" db="EMBL/GenBank/DDBJ databases">
        <authorList>
            <consortium name="DOE Joint Genome Institute"/>
            <person name="Mondo S.J."/>
            <person name="Navarro-Mendoza M.I."/>
            <person name="Perez-Arques C."/>
            <person name="Panchal S."/>
            <person name="Nicolas F.E."/>
            <person name="Ganguly P."/>
            <person name="Pangilinan J."/>
            <person name="Grigoriev I."/>
            <person name="Heitman J."/>
            <person name="Sanya K."/>
            <person name="Garre V."/>
        </authorList>
    </citation>
    <scope>NUCLEOTIDE SEQUENCE [LARGE SCALE GENOMIC DNA]</scope>
    <source>
        <strain evidence="1 2">MU402</strain>
    </source>
</reference>
<dbReference type="AlphaFoldDB" id="A0A8H4BGA0"/>
<accession>A0A8H4BGA0</accession>
<name>A0A8H4BGA0_MUCCL</name>
<gene>
    <name evidence="1" type="ORF">FB192DRAFT_1284759</name>
</gene>
<comment type="caution">
    <text evidence="1">The sequence shown here is derived from an EMBL/GenBank/DDBJ whole genome shotgun (WGS) entry which is preliminary data.</text>
</comment>
<dbReference type="Gene3D" id="3.30.420.10">
    <property type="entry name" value="Ribonuclease H-like superfamily/Ribonuclease H"/>
    <property type="match status" value="1"/>
</dbReference>
<sequence>NGAHFDNKIVDGLLALVSVHHQYTAPYRPSTTNVRNEQINGSITKAFKKLSMDKPSDWDSHLDALLYAYRTKPNTTLKVSSSYEFLYGMAAPSSNLVELY</sequence>
<dbReference type="SUPFAM" id="SSF53098">
    <property type="entry name" value="Ribonuclease H-like"/>
    <property type="match status" value="1"/>
</dbReference>
<dbReference type="EMBL" id="JAAECE010000005">
    <property type="protein sequence ID" value="KAF1801028.1"/>
    <property type="molecule type" value="Genomic_DNA"/>
</dbReference>
<evidence type="ECO:0008006" key="3">
    <source>
        <dbReference type="Google" id="ProtNLM"/>
    </source>
</evidence>
<organism evidence="1 2">
    <name type="scientific">Mucor circinelloides f. lusitanicus</name>
    <name type="common">Mucor racemosus var. lusitanicus</name>
    <dbReference type="NCBI Taxonomy" id="29924"/>
    <lineage>
        <taxon>Eukaryota</taxon>
        <taxon>Fungi</taxon>
        <taxon>Fungi incertae sedis</taxon>
        <taxon>Mucoromycota</taxon>
        <taxon>Mucoromycotina</taxon>
        <taxon>Mucoromycetes</taxon>
        <taxon>Mucorales</taxon>
        <taxon>Mucorineae</taxon>
        <taxon>Mucoraceae</taxon>
        <taxon>Mucor</taxon>
    </lineage>
</organism>
<feature type="non-terminal residue" evidence="1">
    <location>
        <position position="1"/>
    </location>
</feature>
<dbReference type="Proteomes" id="UP000469890">
    <property type="component" value="Unassembled WGS sequence"/>
</dbReference>
<dbReference type="InterPro" id="IPR036397">
    <property type="entry name" value="RNaseH_sf"/>
</dbReference>
<evidence type="ECO:0000313" key="1">
    <source>
        <dbReference type="EMBL" id="KAF1801028.1"/>
    </source>
</evidence>
<protein>
    <recommendedName>
        <fullName evidence="3">Integrase catalytic domain-containing protein</fullName>
    </recommendedName>
</protein>